<dbReference type="Proteomes" id="UP000037751">
    <property type="component" value="Unassembled WGS sequence"/>
</dbReference>
<keyword evidence="1" id="KW-0378">Hydrolase</keyword>
<dbReference type="InterPro" id="IPR017850">
    <property type="entry name" value="Alkaline_phosphatase_core_sf"/>
</dbReference>
<dbReference type="AlphaFoldDB" id="A0A0M8MTS3"/>
<name>A0A0M8MTS3_9BASI</name>
<proteinExistence type="predicted"/>
<dbReference type="GO" id="GO:0042578">
    <property type="term" value="F:phosphoric ester hydrolase activity"/>
    <property type="evidence" value="ECO:0007669"/>
    <property type="project" value="UniProtKB-ARBA"/>
</dbReference>
<dbReference type="Gene3D" id="3.40.720.10">
    <property type="entry name" value="Alkaline Phosphatase, subunit A"/>
    <property type="match status" value="1"/>
</dbReference>
<reference evidence="2 3" key="1">
    <citation type="submission" date="2015-07" db="EMBL/GenBank/DDBJ databases">
        <title>Draft Genome Sequence of Malassezia furfur CBS1878 and Malassezia pachydermatis CBS1879.</title>
        <authorList>
            <person name="Triana S."/>
            <person name="Ohm R."/>
            <person name="Gonzalez A."/>
            <person name="DeCock H."/>
            <person name="Restrepo S."/>
            <person name="Celis A."/>
        </authorList>
    </citation>
    <scope>NUCLEOTIDE SEQUENCE [LARGE SCALE GENOMIC DNA]</scope>
    <source>
        <strain evidence="2 3">CBS 1879</strain>
    </source>
</reference>
<dbReference type="Pfam" id="PF04185">
    <property type="entry name" value="Phosphoesterase"/>
    <property type="match status" value="1"/>
</dbReference>
<dbReference type="InterPro" id="IPR007312">
    <property type="entry name" value="Phosphoesterase"/>
</dbReference>
<sequence>MTYQDFDNFCEDRLFAWEQYQAAAAKHTAFANASVSVAHALMTGKNWNQTAMFVSYDETGGWADHVMAPHAPKDTPGEWIQDPFDTSLGLQPTGPGFRVPFYIVLPFTRNGGVFTEHAAHESQILFLEEWSKAIGKSFQSKEMNLKYRNKIQPEIPYGKQNESDALYVEHGYKKVRGHLTEGRYLRFEAWSHALSVNSSSLSSTGHSDKFARDALFVLHWPGSQPKDNQFWILNQSKDKFLTSDLSFSGSDHAATFARVDHTDGKGHSMNSEKIDLAKPGWFL</sequence>
<gene>
    <name evidence="2" type="ORF">Malapachy_4270</name>
</gene>
<dbReference type="EMBL" id="LGAV01000004">
    <property type="protein sequence ID" value="KOS14184.1"/>
    <property type="molecule type" value="Genomic_DNA"/>
</dbReference>
<evidence type="ECO:0000313" key="3">
    <source>
        <dbReference type="Proteomes" id="UP000037751"/>
    </source>
</evidence>
<dbReference type="PANTHER" id="PTHR31956:SF1">
    <property type="entry name" value="NON-SPECIFIC PHOSPHOLIPASE C1"/>
    <property type="match status" value="1"/>
</dbReference>
<evidence type="ECO:0000313" key="2">
    <source>
        <dbReference type="EMBL" id="KOS14184.1"/>
    </source>
</evidence>
<evidence type="ECO:0000256" key="1">
    <source>
        <dbReference type="ARBA" id="ARBA00022801"/>
    </source>
</evidence>
<organism evidence="2 3">
    <name type="scientific">Malassezia pachydermatis</name>
    <dbReference type="NCBI Taxonomy" id="77020"/>
    <lineage>
        <taxon>Eukaryota</taxon>
        <taxon>Fungi</taxon>
        <taxon>Dikarya</taxon>
        <taxon>Basidiomycota</taxon>
        <taxon>Ustilaginomycotina</taxon>
        <taxon>Malasseziomycetes</taxon>
        <taxon>Malasseziales</taxon>
        <taxon>Malasseziaceae</taxon>
        <taxon>Malassezia</taxon>
    </lineage>
</organism>
<keyword evidence="3" id="KW-1185">Reference proteome</keyword>
<dbReference type="GeneID" id="28730597"/>
<dbReference type="STRING" id="77020.A0A0M8MTS3"/>
<dbReference type="RefSeq" id="XP_017991816.1">
    <property type="nucleotide sequence ID" value="XM_018138721.1"/>
</dbReference>
<dbReference type="PANTHER" id="PTHR31956">
    <property type="entry name" value="NON-SPECIFIC PHOSPHOLIPASE C4-RELATED"/>
    <property type="match status" value="1"/>
</dbReference>
<protein>
    <submittedName>
        <fullName evidence="2">Putative phospholipase c</fullName>
    </submittedName>
</protein>
<dbReference type="OrthoDB" id="5135119at2759"/>
<comment type="caution">
    <text evidence="2">The sequence shown here is derived from an EMBL/GenBank/DDBJ whole genome shotgun (WGS) entry which is preliminary data.</text>
</comment>
<accession>A0A0M8MTS3</accession>
<dbReference type="VEuPathDB" id="FungiDB:Malapachy_4270"/>